<comment type="pathway">
    <text evidence="1 7 8">Carbohydrate degradation; glycolysis; D-glyceraldehyde 3-phosphate and glycerone phosphate from D-glucose: step 2/4.</text>
</comment>
<dbReference type="OrthoDB" id="140919at2"/>
<feature type="active site" evidence="7">
    <location>
        <position position="384"/>
    </location>
</feature>
<organism evidence="9 10">
    <name type="scientific">Aliikangiella coralliicola</name>
    <dbReference type="NCBI Taxonomy" id="2592383"/>
    <lineage>
        <taxon>Bacteria</taxon>
        <taxon>Pseudomonadati</taxon>
        <taxon>Pseudomonadota</taxon>
        <taxon>Gammaproteobacteria</taxon>
        <taxon>Oceanospirillales</taxon>
        <taxon>Pleioneaceae</taxon>
        <taxon>Aliikangiella</taxon>
    </lineage>
</organism>
<keyword evidence="5 7" id="KW-0413">Isomerase</keyword>
<comment type="subcellular location">
    <subcellularLocation>
        <location evidence="7">Cytoplasm</location>
    </subcellularLocation>
</comment>
<comment type="similarity">
    <text evidence="2 7 8">Belongs to the GPI family.</text>
</comment>
<dbReference type="GO" id="GO:0006096">
    <property type="term" value="P:glycolytic process"/>
    <property type="evidence" value="ECO:0007669"/>
    <property type="project" value="UniProtKB-UniRule"/>
</dbReference>
<evidence type="ECO:0000256" key="7">
    <source>
        <dbReference type="HAMAP-Rule" id="MF_00473"/>
    </source>
</evidence>
<dbReference type="InterPro" id="IPR018189">
    <property type="entry name" value="Phosphoglucose_isomerase_CS"/>
</dbReference>
<dbReference type="GO" id="GO:0004347">
    <property type="term" value="F:glucose-6-phosphate isomerase activity"/>
    <property type="evidence" value="ECO:0007669"/>
    <property type="project" value="UniProtKB-UniRule"/>
</dbReference>
<comment type="pathway">
    <text evidence="7">Carbohydrate biosynthesis; gluconeogenesis.</text>
</comment>
<dbReference type="EC" id="5.3.1.9" evidence="7"/>
<evidence type="ECO:0000256" key="5">
    <source>
        <dbReference type="ARBA" id="ARBA00023235"/>
    </source>
</evidence>
<evidence type="ECO:0000313" key="10">
    <source>
        <dbReference type="Proteomes" id="UP000315439"/>
    </source>
</evidence>
<sequence>MHFPRNSESWNALQQHFEQTRNVHMRDQFNDNRARFEEFSIRFNDILFDYSKNRIDTETINLLIRLAKDAGVPEMIEKMFSGEKINHTENRSVLHVALRNRSKKPCYVDGINIIPDVEYELARVKKLARSIRAREWLGATDQPITDVVNIGIGGSHLGPLMVTEALRPYALHDLNVHFVANIDENHINDTLENLKPETTLFIISSKSFTTQDTMVNAETARQWFLSRLPDEKLLAKHFVAVTENQKAANQFGIEIDNIFKMWDWVGGRYSLWSAIGLSIVISIGPENFDQLLGGAYDADQHFRDSPFEHNIPVIMALLGIWYNNFYGAQTTAVLPYAQHMHRFPAYLQQADMESNGKFIDRAGNQIDYSTGPILFGEIGIPSQHAFYQLLHQGTKLVPVDILAPIFNFQGASKHHNALMSNVFAQTEALMKGKTEQEVLDELSIQGLSEAEIEKLLPHKVFPGNRPSNTFLFETLNPKTLGSLIALYEHKIFVQGIIWNINSFDQWGVELGKHLANKIMQDINNPEVVCGHDSSTDGLINYYKSRKV</sequence>
<dbReference type="GO" id="GO:0005829">
    <property type="term" value="C:cytosol"/>
    <property type="evidence" value="ECO:0007669"/>
    <property type="project" value="TreeGrafter"/>
</dbReference>
<dbReference type="PROSITE" id="PS00765">
    <property type="entry name" value="P_GLUCOSE_ISOMERASE_1"/>
    <property type="match status" value="1"/>
</dbReference>
<dbReference type="InterPro" id="IPR035476">
    <property type="entry name" value="SIS_PGI_1"/>
</dbReference>
<feature type="active site" evidence="7">
    <location>
        <position position="512"/>
    </location>
</feature>
<dbReference type="PANTHER" id="PTHR11469">
    <property type="entry name" value="GLUCOSE-6-PHOSPHATE ISOMERASE"/>
    <property type="match status" value="1"/>
</dbReference>
<dbReference type="PRINTS" id="PR00662">
    <property type="entry name" value="G6PISOMERASE"/>
</dbReference>
<dbReference type="RefSeq" id="WP_142891757.1">
    <property type="nucleotide sequence ID" value="NZ_ML660160.1"/>
</dbReference>
<comment type="caution">
    <text evidence="9">The sequence shown here is derived from an EMBL/GenBank/DDBJ whole genome shotgun (WGS) entry which is preliminary data.</text>
</comment>
<evidence type="ECO:0000256" key="4">
    <source>
        <dbReference type="ARBA" id="ARBA00023152"/>
    </source>
</evidence>
<dbReference type="Proteomes" id="UP000315439">
    <property type="component" value="Unassembled WGS sequence"/>
</dbReference>
<dbReference type="AlphaFoldDB" id="A0A545UJS8"/>
<feature type="active site" description="Proton donor" evidence="7">
    <location>
        <position position="353"/>
    </location>
</feature>
<dbReference type="InterPro" id="IPR035482">
    <property type="entry name" value="SIS_PGI_2"/>
</dbReference>
<dbReference type="UniPathway" id="UPA00138"/>
<dbReference type="HAMAP" id="MF_00473">
    <property type="entry name" value="G6P_isomerase"/>
    <property type="match status" value="1"/>
</dbReference>
<accession>A0A545UJS8</accession>
<proteinExistence type="inferred from homology"/>
<dbReference type="Gene3D" id="1.10.1390.10">
    <property type="match status" value="1"/>
</dbReference>
<dbReference type="GO" id="GO:0048029">
    <property type="term" value="F:monosaccharide binding"/>
    <property type="evidence" value="ECO:0007669"/>
    <property type="project" value="TreeGrafter"/>
</dbReference>
<protein>
    <recommendedName>
        <fullName evidence="7">Glucose-6-phosphate isomerase</fullName>
        <shortName evidence="7">GPI</shortName>
        <ecNumber evidence="7">5.3.1.9</ecNumber>
    </recommendedName>
    <alternativeName>
        <fullName evidence="7">Phosphoglucose isomerase</fullName>
        <shortName evidence="7">PGI</shortName>
    </alternativeName>
    <alternativeName>
        <fullName evidence="7">Phosphohexose isomerase</fullName>
        <shortName evidence="7">PHI</shortName>
    </alternativeName>
</protein>
<evidence type="ECO:0000256" key="3">
    <source>
        <dbReference type="ARBA" id="ARBA00022432"/>
    </source>
</evidence>
<evidence type="ECO:0000256" key="2">
    <source>
        <dbReference type="ARBA" id="ARBA00006604"/>
    </source>
</evidence>
<dbReference type="Gene3D" id="3.40.50.10490">
    <property type="entry name" value="Glucose-6-phosphate isomerase like protein, domain 1"/>
    <property type="match status" value="2"/>
</dbReference>
<dbReference type="EMBL" id="VIKS01000001">
    <property type="protein sequence ID" value="TQV89693.1"/>
    <property type="molecule type" value="Genomic_DNA"/>
</dbReference>
<dbReference type="GO" id="GO:0097367">
    <property type="term" value="F:carbohydrate derivative binding"/>
    <property type="evidence" value="ECO:0007669"/>
    <property type="project" value="InterPro"/>
</dbReference>
<dbReference type="CDD" id="cd05016">
    <property type="entry name" value="SIS_PGI_2"/>
    <property type="match status" value="1"/>
</dbReference>
<dbReference type="PROSITE" id="PS00174">
    <property type="entry name" value="P_GLUCOSE_ISOMERASE_2"/>
    <property type="match status" value="1"/>
</dbReference>
<dbReference type="InterPro" id="IPR046348">
    <property type="entry name" value="SIS_dom_sf"/>
</dbReference>
<evidence type="ECO:0000256" key="6">
    <source>
        <dbReference type="ARBA" id="ARBA00029321"/>
    </source>
</evidence>
<dbReference type="PANTHER" id="PTHR11469:SF1">
    <property type="entry name" value="GLUCOSE-6-PHOSPHATE ISOMERASE"/>
    <property type="match status" value="1"/>
</dbReference>
<dbReference type="Pfam" id="PF00342">
    <property type="entry name" value="PGI"/>
    <property type="match status" value="1"/>
</dbReference>
<reference evidence="9 10" key="1">
    <citation type="submission" date="2019-07" db="EMBL/GenBank/DDBJ databases">
        <title>Draft genome for Aliikangiella sp. M105.</title>
        <authorList>
            <person name="Wang G."/>
        </authorList>
    </citation>
    <scope>NUCLEOTIDE SEQUENCE [LARGE SCALE GENOMIC DNA]</scope>
    <source>
        <strain evidence="9 10">M105</strain>
    </source>
</reference>
<dbReference type="GO" id="GO:0006094">
    <property type="term" value="P:gluconeogenesis"/>
    <property type="evidence" value="ECO:0007669"/>
    <property type="project" value="UniProtKB-UniRule"/>
</dbReference>
<keyword evidence="10" id="KW-1185">Reference proteome</keyword>
<dbReference type="InterPro" id="IPR001672">
    <property type="entry name" value="G6P_Isomerase"/>
</dbReference>
<dbReference type="UniPathway" id="UPA00109">
    <property type="reaction ID" value="UER00181"/>
</dbReference>
<dbReference type="FunFam" id="1.10.1390.10:FF:000001">
    <property type="entry name" value="Glucose-6-phosphate isomerase"/>
    <property type="match status" value="1"/>
</dbReference>
<dbReference type="InterPro" id="IPR023096">
    <property type="entry name" value="G6P_Isomerase_C"/>
</dbReference>
<dbReference type="NCBIfam" id="NF001211">
    <property type="entry name" value="PRK00179.1"/>
    <property type="match status" value="1"/>
</dbReference>
<evidence type="ECO:0000313" key="9">
    <source>
        <dbReference type="EMBL" id="TQV89693.1"/>
    </source>
</evidence>
<evidence type="ECO:0000256" key="1">
    <source>
        <dbReference type="ARBA" id="ARBA00004926"/>
    </source>
</evidence>
<name>A0A545UJS8_9GAMM</name>
<comment type="function">
    <text evidence="7">Catalyzes the reversible isomerization of glucose-6-phosphate to fructose-6-phosphate.</text>
</comment>
<dbReference type="PROSITE" id="PS51463">
    <property type="entry name" value="P_GLUCOSE_ISOMERASE_3"/>
    <property type="match status" value="1"/>
</dbReference>
<dbReference type="GO" id="GO:0051156">
    <property type="term" value="P:glucose 6-phosphate metabolic process"/>
    <property type="evidence" value="ECO:0007669"/>
    <property type="project" value="TreeGrafter"/>
</dbReference>
<gene>
    <name evidence="7" type="primary">pgi</name>
    <name evidence="9" type="ORF">FLL46_02085</name>
</gene>
<evidence type="ECO:0000256" key="8">
    <source>
        <dbReference type="RuleBase" id="RU000612"/>
    </source>
</evidence>
<dbReference type="CDD" id="cd05015">
    <property type="entry name" value="SIS_PGI_1"/>
    <property type="match status" value="1"/>
</dbReference>
<dbReference type="SUPFAM" id="SSF53697">
    <property type="entry name" value="SIS domain"/>
    <property type="match status" value="1"/>
</dbReference>
<comment type="catalytic activity">
    <reaction evidence="6 7 8">
        <text>alpha-D-glucose 6-phosphate = beta-D-fructose 6-phosphate</text>
        <dbReference type="Rhea" id="RHEA:11816"/>
        <dbReference type="ChEBI" id="CHEBI:57634"/>
        <dbReference type="ChEBI" id="CHEBI:58225"/>
        <dbReference type="EC" id="5.3.1.9"/>
    </reaction>
</comment>
<keyword evidence="4 7" id="KW-0324">Glycolysis</keyword>
<keyword evidence="3 7" id="KW-0312">Gluconeogenesis</keyword>
<keyword evidence="7" id="KW-0963">Cytoplasm</keyword>